<protein>
    <submittedName>
        <fullName evidence="1">Uncharacterized protein</fullName>
    </submittedName>
</protein>
<reference evidence="1 2" key="1">
    <citation type="submission" date="2020-04" db="EMBL/GenBank/DDBJ databases">
        <authorList>
            <person name="Alioto T."/>
            <person name="Alioto T."/>
            <person name="Gomez Garrido J."/>
        </authorList>
    </citation>
    <scope>NUCLEOTIDE SEQUENCE [LARGE SCALE GENOMIC DNA]</scope>
</reference>
<sequence length="89" mass="10190">MFRFLGRILGLNEENQPGEIDEVAAPKMRRSKRLLKRRTSSSMESLGLVGDGDERLRDIIANEITDRVVRLEAADIALVPRRKRSRKSK</sequence>
<evidence type="ECO:0000313" key="1">
    <source>
        <dbReference type="EMBL" id="CAB3381744.1"/>
    </source>
</evidence>
<gene>
    <name evidence="1" type="ORF">CLODIP_2_CD00392</name>
</gene>
<dbReference type="Proteomes" id="UP000494165">
    <property type="component" value="Unassembled WGS sequence"/>
</dbReference>
<evidence type="ECO:0000313" key="2">
    <source>
        <dbReference type="Proteomes" id="UP000494165"/>
    </source>
</evidence>
<name>A0A8S1DGN1_9INSE</name>
<comment type="caution">
    <text evidence="1">The sequence shown here is derived from an EMBL/GenBank/DDBJ whole genome shotgun (WGS) entry which is preliminary data.</text>
</comment>
<proteinExistence type="predicted"/>
<keyword evidence="2" id="KW-1185">Reference proteome</keyword>
<accession>A0A8S1DGN1</accession>
<dbReference type="AlphaFoldDB" id="A0A8S1DGN1"/>
<dbReference type="EMBL" id="CADEPI010000244">
    <property type="protein sequence ID" value="CAB3381744.1"/>
    <property type="molecule type" value="Genomic_DNA"/>
</dbReference>
<organism evidence="1 2">
    <name type="scientific">Cloeon dipterum</name>
    <dbReference type="NCBI Taxonomy" id="197152"/>
    <lineage>
        <taxon>Eukaryota</taxon>
        <taxon>Metazoa</taxon>
        <taxon>Ecdysozoa</taxon>
        <taxon>Arthropoda</taxon>
        <taxon>Hexapoda</taxon>
        <taxon>Insecta</taxon>
        <taxon>Pterygota</taxon>
        <taxon>Palaeoptera</taxon>
        <taxon>Ephemeroptera</taxon>
        <taxon>Pisciforma</taxon>
        <taxon>Baetidae</taxon>
        <taxon>Cloeon</taxon>
    </lineage>
</organism>